<dbReference type="Gene3D" id="1.10.238.10">
    <property type="entry name" value="EF-hand"/>
    <property type="match status" value="1"/>
</dbReference>
<evidence type="ECO:0000256" key="3">
    <source>
        <dbReference type="ARBA" id="ARBA00022837"/>
    </source>
</evidence>
<evidence type="ECO:0000256" key="1">
    <source>
        <dbReference type="ARBA" id="ARBA00004141"/>
    </source>
</evidence>
<evidence type="ECO:0000259" key="7">
    <source>
        <dbReference type="PROSITE" id="PS50222"/>
    </source>
</evidence>
<gene>
    <name evidence="8" type="ORF">PBAH0796_LOCUS24781</name>
</gene>
<dbReference type="GO" id="GO:0005509">
    <property type="term" value="F:calcium ion binding"/>
    <property type="evidence" value="ECO:0007669"/>
    <property type="project" value="InterPro"/>
</dbReference>
<dbReference type="GO" id="GO:0070509">
    <property type="term" value="P:calcium ion import"/>
    <property type="evidence" value="ECO:0007669"/>
    <property type="project" value="TreeGrafter"/>
</dbReference>
<feature type="domain" description="EF-hand" evidence="7">
    <location>
        <begin position="314"/>
        <end position="349"/>
    </location>
</feature>
<dbReference type="InterPro" id="IPR018247">
    <property type="entry name" value="EF_Hand_1_Ca_BS"/>
</dbReference>
<dbReference type="Gene3D" id="1.10.287.70">
    <property type="match status" value="1"/>
</dbReference>
<evidence type="ECO:0000256" key="4">
    <source>
        <dbReference type="ARBA" id="ARBA00022989"/>
    </source>
</evidence>
<comment type="subcellular location">
    <subcellularLocation>
        <location evidence="1">Membrane</location>
        <topology evidence="1">Multi-pass membrane protein</topology>
    </subcellularLocation>
</comment>
<dbReference type="PANTHER" id="PTHR10037:SF293">
    <property type="entry name" value="EF-HAND DOMAIN-CONTAINING PROTEIN"/>
    <property type="match status" value="1"/>
</dbReference>
<keyword evidence="3" id="KW-0106">Calcium</keyword>
<keyword evidence="4 6" id="KW-1133">Transmembrane helix</keyword>
<dbReference type="GO" id="GO:0086010">
    <property type="term" value="P:membrane depolarization during action potential"/>
    <property type="evidence" value="ECO:0007669"/>
    <property type="project" value="TreeGrafter"/>
</dbReference>
<dbReference type="SUPFAM" id="SSF47473">
    <property type="entry name" value="EF-hand"/>
    <property type="match status" value="1"/>
</dbReference>
<feature type="domain" description="EF-hand" evidence="7">
    <location>
        <begin position="359"/>
        <end position="394"/>
    </location>
</feature>
<keyword evidence="2 6" id="KW-0812">Transmembrane</keyword>
<dbReference type="PROSITE" id="PS50222">
    <property type="entry name" value="EF_HAND_2"/>
    <property type="match status" value="2"/>
</dbReference>
<proteinExistence type="predicted"/>
<feature type="transmembrane region" description="Helical" evidence="6">
    <location>
        <begin position="146"/>
        <end position="170"/>
    </location>
</feature>
<dbReference type="GO" id="GO:0008332">
    <property type="term" value="F:low voltage-gated calcium channel activity"/>
    <property type="evidence" value="ECO:0007669"/>
    <property type="project" value="TreeGrafter"/>
</dbReference>
<feature type="transmembrane region" description="Helical" evidence="6">
    <location>
        <begin position="105"/>
        <end position="126"/>
    </location>
</feature>
<dbReference type="PANTHER" id="PTHR10037">
    <property type="entry name" value="VOLTAGE-GATED CATION CHANNEL CALCIUM AND SODIUM"/>
    <property type="match status" value="1"/>
</dbReference>
<dbReference type="InterPro" id="IPR027359">
    <property type="entry name" value="Volt_channel_dom_sf"/>
</dbReference>
<dbReference type="EMBL" id="HBEG01040569">
    <property type="protein sequence ID" value="CAD8380388.1"/>
    <property type="molecule type" value="Transcribed_RNA"/>
</dbReference>
<evidence type="ECO:0000256" key="5">
    <source>
        <dbReference type="ARBA" id="ARBA00023136"/>
    </source>
</evidence>
<dbReference type="InterPro" id="IPR043203">
    <property type="entry name" value="VGCC_Ca_Na"/>
</dbReference>
<dbReference type="InterPro" id="IPR002048">
    <property type="entry name" value="EF_hand_dom"/>
</dbReference>
<name>A0A7S0FSU5_9DINO</name>
<dbReference type="InterPro" id="IPR005821">
    <property type="entry name" value="Ion_trans_dom"/>
</dbReference>
<dbReference type="InterPro" id="IPR011992">
    <property type="entry name" value="EF-hand-dom_pair"/>
</dbReference>
<feature type="transmembrane region" description="Helical" evidence="6">
    <location>
        <begin position="268"/>
        <end position="290"/>
    </location>
</feature>
<sequence>MADRSSTRDGPVLAVGGCEPEVTRSDRHRPSLLSASSELLIPREDEPIVQESRSIGFLEGKSMPLMDRLETQNCIGSVIILNLVCIGLQTDRPGPYWVYAEASFVLFYLIEMIARVSAHGAVTVFWPWNAAGKLNRSVFLNIFDLWLLISGCVDTVLTLAGCVTLVHVLLYVRLLRVLRIFRLFDVLARFVGALANMLSSLIWVFSVLTLVAYVFAVMLAHYSKACGVDRDYFADVPSAMFALFQVTTMDSWPDIAEPLVSRNGFWRLFFVAFIAFSAWTMISLLTAIVSDSVMQATQDKKEKQKEQEEKMRILFVAFLQEAFQHADMDGNGVLDKDEFAALIDDEGVTAKMEELGVLLPKEELYRTFDMLDVDEDGELTIEEFTQGLSQLQQTLTTKHVVSLDYSLQRVQVKVARRMQRLEEKMDESSSRQERMIGLLEKLGEDLLRVSGRVEELAGNVSRIDDSVAYLQTQRGVHSPFKLVSRQVSLRSKMSSERS</sequence>
<reference evidence="8" key="1">
    <citation type="submission" date="2021-01" db="EMBL/GenBank/DDBJ databases">
        <authorList>
            <person name="Corre E."/>
            <person name="Pelletier E."/>
            <person name="Niang G."/>
            <person name="Scheremetjew M."/>
            <person name="Finn R."/>
            <person name="Kale V."/>
            <person name="Holt S."/>
            <person name="Cochrane G."/>
            <person name="Meng A."/>
            <person name="Brown T."/>
            <person name="Cohen L."/>
        </authorList>
    </citation>
    <scope>NUCLEOTIDE SEQUENCE</scope>
    <source>
        <strain evidence="8">Pbaha01</strain>
    </source>
</reference>
<dbReference type="SUPFAM" id="SSF81324">
    <property type="entry name" value="Voltage-gated potassium channels"/>
    <property type="match status" value="1"/>
</dbReference>
<dbReference type="GO" id="GO:0001518">
    <property type="term" value="C:voltage-gated sodium channel complex"/>
    <property type="evidence" value="ECO:0007669"/>
    <property type="project" value="TreeGrafter"/>
</dbReference>
<keyword evidence="5 6" id="KW-0472">Membrane</keyword>
<protein>
    <recommendedName>
        <fullName evidence="7">EF-hand domain-containing protein</fullName>
    </recommendedName>
</protein>
<dbReference type="CDD" id="cd00051">
    <property type="entry name" value="EFh"/>
    <property type="match status" value="1"/>
</dbReference>
<organism evidence="8">
    <name type="scientific">Pyrodinium bahamense</name>
    <dbReference type="NCBI Taxonomy" id="73915"/>
    <lineage>
        <taxon>Eukaryota</taxon>
        <taxon>Sar</taxon>
        <taxon>Alveolata</taxon>
        <taxon>Dinophyceae</taxon>
        <taxon>Gonyaulacales</taxon>
        <taxon>Pyrocystaceae</taxon>
        <taxon>Pyrodinium</taxon>
    </lineage>
</organism>
<dbReference type="Pfam" id="PF00520">
    <property type="entry name" value="Ion_trans"/>
    <property type="match status" value="1"/>
</dbReference>
<dbReference type="AlphaFoldDB" id="A0A7S0FSU5"/>
<feature type="transmembrane region" description="Helical" evidence="6">
    <location>
        <begin position="201"/>
        <end position="220"/>
    </location>
</feature>
<evidence type="ECO:0000313" key="8">
    <source>
        <dbReference type="EMBL" id="CAD8380388.1"/>
    </source>
</evidence>
<evidence type="ECO:0000256" key="6">
    <source>
        <dbReference type="SAM" id="Phobius"/>
    </source>
</evidence>
<dbReference type="SMART" id="SM00054">
    <property type="entry name" value="EFh"/>
    <property type="match status" value="2"/>
</dbReference>
<dbReference type="PROSITE" id="PS00018">
    <property type="entry name" value="EF_HAND_1"/>
    <property type="match status" value="2"/>
</dbReference>
<dbReference type="Gene3D" id="1.20.120.350">
    <property type="entry name" value="Voltage-gated potassium channels. Chain C"/>
    <property type="match status" value="1"/>
</dbReference>
<dbReference type="GO" id="GO:0005248">
    <property type="term" value="F:voltage-gated sodium channel activity"/>
    <property type="evidence" value="ECO:0007669"/>
    <property type="project" value="TreeGrafter"/>
</dbReference>
<dbReference type="Pfam" id="PF13499">
    <property type="entry name" value="EF-hand_7"/>
    <property type="match status" value="1"/>
</dbReference>
<accession>A0A7S0FSU5</accession>
<evidence type="ECO:0000256" key="2">
    <source>
        <dbReference type="ARBA" id="ARBA00022692"/>
    </source>
</evidence>